<gene>
    <name evidence="1" type="ORF">A3I86_01595</name>
</gene>
<dbReference type="EMBL" id="MHWM01000002">
    <property type="protein sequence ID" value="OHB09388.1"/>
    <property type="molecule type" value="Genomic_DNA"/>
</dbReference>
<evidence type="ECO:0000313" key="2">
    <source>
        <dbReference type="Proteomes" id="UP000177096"/>
    </source>
</evidence>
<protein>
    <submittedName>
        <fullName evidence="1">Uncharacterized protein</fullName>
    </submittedName>
</protein>
<organism evidence="1 2">
    <name type="scientific">Candidatus Zambryskibacteria bacterium RIFCSPLOWO2_02_FULL_39_14</name>
    <dbReference type="NCBI Taxonomy" id="1802769"/>
    <lineage>
        <taxon>Bacteria</taxon>
        <taxon>Candidatus Zambryskiibacteriota</taxon>
    </lineage>
</organism>
<proteinExistence type="predicted"/>
<comment type="caution">
    <text evidence="1">The sequence shown here is derived from an EMBL/GenBank/DDBJ whole genome shotgun (WGS) entry which is preliminary data.</text>
</comment>
<name>A0A1G2UIZ3_9BACT</name>
<dbReference type="Proteomes" id="UP000177096">
    <property type="component" value="Unassembled WGS sequence"/>
</dbReference>
<reference evidence="1 2" key="1">
    <citation type="journal article" date="2016" name="Nat. Commun.">
        <title>Thousands of microbial genomes shed light on interconnected biogeochemical processes in an aquifer system.</title>
        <authorList>
            <person name="Anantharaman K."/>
            <person name="Brown C.T."/>
            <person name="Hug L.A."/>
            <person name="Sharon I."/>
            <person name="Castelle C.J."/>
            <person name="Probst A.J."/>
            <person name="Thomas B.C."/>
            <person name="Singh A."/>
            <person name="Wilkins M.J."/>
            <person name="Karaoz U."/>
            <person name="Brodie E.L."/>
            <person name="Williams K.H."/>
            <person name="Hubbard S.S."/>
            <person name="Banfield J.F."/>
        </authorList>
    </citation>
    <scope>NUCLEOTIDE SEQUENCE [LARGE SCALE GENOMIC DNA]</scope>
</reference>
<accession>A0A1G2UIZ3</accession>
<evidence type="ECO:0000313" key="1">
    <source>
        <dbReference type="EMBL" id="OHB09388.1"/>
    </source>
</evidence>
<dbReference type="AlphaFoldDB" id="A0A1G2UIZ3"/>
<sequence>MTREEIRNKIFEHLKQQVVWIQTNPNQTQQFQLSQIYGLFPMAQGEAQWQHHKIDATAREIIQELENGGFIYEGQAGGLGDMSSYPWYTITEYGKEAILQEDWLPYDPEGYLKALKVKVPTIDDVTFTYIGESVAAYNRRHLLSATLTIGVASENLMLLLIEAYAGWMADATRKASFQKRIEGRFISTQYKEFKKEFVSDWKSLPKEFQADWETYLDGVFNFVRLNRNDAGHPTGRQFDAKVVYANLQVFAEYTQFIFGLIEHFKS</sequence>